<dbReference type="AlphaFoldDB" id="A0A5C6AYL9"/>
<dbReference type="RefSeq" id="WP_146520385.1">
    <property type="nucleotide sequence ID" value="NZ_CP151726.1"/>
</dbReference>
<organism evidence="3 4">
    <name type="scientific">Stieleria varia</name>
    <dbReference type="NCBI Taxonomy" id="2528005"/>
    <lineage>
        <taxon>Bacteria</taxon>
        <taxon>Pseudomonadati</taxon>
        <taxon>Planctomycetota</taxon>
        <taxon>Planctomycetia</taxon>
        <taxon>Pirellulales</taxon>
        <taxon>Pirellulaceae</taxon>
        <taxon>Stieleria</taxon>
    </lineage>
</organism>
<dbReference type="InterPro" id="IPR006680">
    <property type="entry name" value="Amidohydro-rel"/>
</dbReference>
<dbReference type="Pfam" id="PF04909">
    <property type="entry name" value="Amidohydro_2"/>
    <property type="match status" value="1"/>
</dbReference>
<comment type="caution">
    <text evidence="3">The sequence shown here is derived from an EMBL/GenBank/DDBJ whole genome shotgun (WGS) entry which is preliminary data.</text>
</comment>
<reference evidence="3 4" key="1">
    <citation type="submission" date="2019-02" db="EMBL/GenBank/DDBJ databases">
        <title>Deep-cultivation of Planctomycetes and their phenomic and genomic characterization uncovers novel biology.</title>
        <authorList>
            <person name="Wiegand S."/>
            <person name="Jogler M."/>
            <person name="Boedeker C."/>
            <person name="Pinto D."/>
            <person name="Vollmers J."/>
            <person name="Rivas-Marin E."/>
            <person name="Kohn T."/>
            <person name="Peeters S.H."/>
            <person name="Heuer A."/>
            <person name="Rast P."/>
            <person name="Oberbeckmann S."/>
            <person name="Bunk B."/>
            <person name="Jeske O."/>
            <person name="Meyerdierks A."/>
            <person name="Storesund J.E."/>
            <person name="Kallscheuer N."/>
            <person name="Luecker S."/>
            <person name="Lage O.M."/>
            <person name="Pohl T."/>
            <person name="Merkel B.J."/>
            <person name="Hornburger P."/>
            <person name="Mueller R.-W."/>
            <person name="Bruemmer F."/>
            <person name="Labrenz M."/>
            <person name="Spormann A.M."/>
            <person name="Op Den Camp H."/>
            <person name="Overmann J."/>
            <person name="Amann R."/>
            <person name="Jetten M.S.M."/>
            <person name="Mascher T."/>
            <person name="Medema M.H."/>
            <person name="Devos D.P."/>
            <person name="Kaster A.-K."/>
            <person name="Ovreas L."/>
            <person name="Rohde M."/>
            <person name="Galperin M.Y."/>
            <person name="Jogler C."/>
        </authorList>
    </citation>
    <scope>NUCLEOTIDE SEQUENCE [LARGE SCALE GENOMIC DNA]</scope>
    <source>
        <strain evidence="3 4">Pla52n</strain>
    </source>
</reference>
<keyword evidence="4" id="KW-1185">Reference proteome</keyword>
<keyword evidence="3" id="KW-0378">Hydrolase</keyword>
<dbReference type="InterPro" id="IPR052350">
    <property type="entry name" value="Metallo-dep_Lactonases"/>
</dbReference>
<dbReference type="Proteomes" id="UP000320176">
    <property type="component" value="Unassembled WGS sequence"/>
</dbReference>
<evidence type="ECO:0000256" key="1">
    <source>
        <dbReference type="ARBA" id="ARBA00038310"/>
    </source>
</evidence>
<accession>A0A5C6AYL9</accession>
<dbReference type="PANTHER" id="PTHR43569">
    <property type="entry name" value="AMIDOHYDROLASE"/>
    <property type="match status" value="1"/>
</dbReference>
<proteinExistence type="inferred from homology"/>
<evidence type="ECO:0000313" key="3">
    <source>
        <dbReference type="EMBL" id="TWU05073.1"/>
    </source>
</evidence>
<sequence length="317" mass="35196">MRFFPIAATLLLVSAGFHHSPLRADSPWIIDTHTHFKGTEQVLAEHAARSFDPRNTLGQVFVPNDYAPIAERLGIRATVVVEAVDQDLLRFNDWVIDQADSDLICGYVAHGDLTADDFASHHQRYMESGHLKGYRIRMGELASCLESEQGRKHLAMLEQQGLVADLLIDAKQIDDVITLSNDFPKLSVVINHGFRARMVDGKPTEQWLAAVRRAGTLPNVHCKFSSLIDFSGVKPFSGEAPSDLKAYLPVFQPLMESFGEDRLIFGTNWGVCTHYGSVDAVVSLALDYLNQHGKAAVQKVMRDNAVRVYHLSAADVE</sequence>
<dbReference type="InterPro" id="IPR032466">
    <property type="entry name" value="Metal_Hydrolase"/>
</dbReference>
<evidence type="ECO:0000313" key="4">
    <source>
        <dbReference type="Proteomes" id="UP000320176"/>
    </source>
</evidence>
<dbReference type="SUPFAM" id="SSF51556">
    <property type="entry name" value="Metallo-dependent hydrolases"/>
    <property type="match status" value="1"/>
</dbReference>
<evidence type="ECO:0000259" key="2">
    <source>
        <dbReference type="Pfam" id="PF04909"/>
    </source>
</evidence>
<feature type="domain" description="Amidohydrolase-related" evidence="2">
    <location>
        <begin position="30"/>
        <end position="311"/>
    </location>
</feature>
<name>A0A5C6AYL9_9BACT</name>
<dbReference type="Gene3D" id="3.20.20.140">
    <property type="entry name" value="Metal-dependent hydrolases"/>
    <property type="match status" value="1"/>
</dbReference>
<comment type="similarity">
    <text evidence="1">Belongs to the metallo-dependent hydrolases superfamily.</text>
</comment>
<gene>
    <name evidence="3" type="ORF">Pla52n_31190</name>
</gene>
<dbReference type="EMBL" id="SJPN01000003">
    <property type="protein sequence ID" value="TWU05073.1"/>
    <property type="molecule type" value="Genomic_DNA"/>
</dbReference>
<protein>
    <submittedName>
        <fullName evidence="3">Amidohydrolase</fullName>
    </submittedName>
</protein>
<dbReference type="PANTHER" id="PTHR43569:SF2">
    <property type="entry name" value="AMIDOHYDROLASE-RELATED DOMAIN-CONTAINING PROTEIN"/>
    <property type="match status" value="1"/>
</dbReference>
<dbReference type="GO" id="GO:0016787">
    <property type="term" value="F:hydrolase activity"/>
    <property type="evidence" value="ECO:0007669"/>
    <property type="project" value="UniProtKB-KW"/>
</dbReference>
<dbReference type="OrthoDB" id="5450317at2"/>